<comment type="caution">
    <text evidence="1">The sequence shown here is derived from an EMBL/GenBank/DDBJ whole genome shotgun (WGS) entry which is preliminary data.</text>
</comment>
<reference evidence="1 2" key="1">
    <citation type="submission" date="2016-06" db="EMBL/GenBank/DDBJ databases">
        <title>Living apart together: crosstalk between the core and supernumerary genomes in a fungal plant pathogen.</title>
        <authorList>
            <person name="Vanheule A."/>
            <person name="Audenaert K."/>
            <person name="Warris S."/>
            <person name="Van De Geest H."/>
            <person name="Schijlen E."/>
            <person name="Hofte M."/>
            <person name="De Saeger S."/>
            <person name="Haesaert G."/>
            <person name="Waalwijk C."/>
            <person name="Van Der Lee T."/>
        </authorList>
    </citation>
    <scope>NUCLEOTIDE SEQUENCE [LARGE SCALE GENOMIC DNA]</scope>
    <source>
        <strain evidence="1 2">2516</strain>
    </source>
</reference>
<evidence type="ECO:0000313" key="1">
    <source>
        <dbReference type="EMBL" id="OBS20581.1"/>
    </source>
</evidence>
<protein>
    <submittedName>
        <fullName evidence="1">Uncharacterized protein</fullName>
    </submittedName>
</protein>
<organism evidence="1 2">
    <name type="scientific">Fusarium poae</name>
    <dbReference type="NCBI Taxonomy" id="36050"/>
    <lineage>
        <taxon>Eukaryota</taxon>
        <taxon>Fungi</taxon>
        <taxon>Dikarya</taxon>
        <taxon>Ascomycota</taxon>
        <taxon>Pezizomycotina</taxon>
        <taxon>Sordariomycetes</taxon>
        <taxon>Hypocreomycetidae</taxon>
        <taxon>Hypocreales</taxon>
        <taxon>Nectriaceae</taxon>
        <taxon>Fusarium</taxon>
    </lineage>
</organism>
<dbReference type="EMBL" id="LYXU01000003">
    <property type="protein sequence ID" value="OBS20581.1"/>
    <property type="molecule type" value="Genomic_DNA"/>
</dbReference>
<proteinExistence type="predicted"/>
<name>A0A1B8AJR8_FUSPO</name>
<dbReference type="Proteomes" id="UP000091967">
    <property type="component" value="Unassembled WGS sequence"/>
</dbReference>
<sequence>MAASIADKPVDSVNCPECGYNNITGSETSLIHECPETIYPNQYRGKGDKNLYESYEFALVMGNTQLLYHSQLKLGITSRCSTK</sequence>
<evidence type="ECO:0000313" key="2">
    <source>
        <dbReference type="Proteomes" id="UP000091967"/>
    </source>
</evidence>
<gene>
    <name evidence="1" type="ORF">FPOA_06938</name>
</gene>
<keyword evidence="2" id="KW-1185">Reference proteome</keyword>
<dbReference type="AlphaFoldDB" id="A0A1B8AJR8"/>
<accession>A0A1B8AJR8</accession>